<keyword evidence="1" id="KW-0969">Cilium</keyword>
<proteinExistence type="predicted"/>
<keyword evidence="1" id="KW-0966">Cell projection</keyword>
<dbReference type="EMBL" id="CP126116">
    <property type="protein sequence ID" value="WHZ56336.1"/>
    <property type="molecule type" value="Genomic_DNA"/>
</dbReference>
<reference evidence="2" key="1">
    <citation type="journal article" date="2025" name="Aquaculture">
        <title>Assessment of the bioflocculant production and safety properties of Metabacillus hrfriensis sp. nov. based on phenotypic and whole-genome sequencing analysis.</title>
        <authorList>
            <person name="Zhang R."/>
            <person name="Zhao Z."/>
            <person name="Luo L."/>
            <person name="Wang S."/>
            <person name="Guo K."/>
            <person name="Xu W."/>
        </authorList>
    </citation>
    <scope>NUCLEOTIDE SEQUENCE [LARGE SCALE GENOMIC DNA]</scope>
    <source>
        <strain evidence="2">CT-WN-B3</strain>
    </source>
</reference>
<evidence type="ECO:0000313" key="1">
    <source>
        <dbReference type="EMBL" id="WHZ56336.1"/>
    </source>
</evidence>
<organism evidence="1 2">
    <name type="scientific">Metabacillus hrfriensis</name>
    <dbReference type="NCBI Taxonomy" id="3048891"/>
    <lineage>
        <taxon>Bacteria</taxon>
        <taxon>Bacillati</taxon>
        <taxon>Bacillota</taxon>
        <taxon>Bacilli</taxon>
        <taxon>Bacillales</taxon>
        <taxon>Bacillaceae</taxon>
        <taxon>Metabacillus</taxon>
    </lineage>
</organism>
<sequence length="220" mass="24986">MCDHVLNIGDRLFLEVEDGVKLKCRVVDLLDQVLYTDYPFNEKTGKPSFLLNGTHLDAFFVGNDQNAYHFPTEVLGRFKDKIPMLAFKMPAAHEMTRIQRREYVRIETAIDIALHSVNGMFKPFVTTTIDLSAGGAAISLPPHISINQNEEVHAWLSLPFQKGTTEYAKIKAKMIRIIKSGKKDMATLQFLDLSEADRKKVLQFCFDQQLLLKKKGVLAE</sequence>
<evidence type="ECO:0000313" key="2">
    <source>
        <dbReference type="Proteomes" id="UP001226091"/>
    </source>
</evidence>
<protein>
    <submittedName>
        <fullName evidence="1">Flagellar brake domain-containing protein</fullName>
    </submittedName>
</protein>
<keyword evidence="2" id="KW-1185">Reference proteome</keyword>
<gene>
    <name evidence="1" type="ORF">QLQ22_16755</name>
</gene>
<name>A0ACD4R7B5_9BACI</name>
<keyword evidence="1" id="KW-0282">Flagellum</keyword>
<dbReference type="Proteomes" id="UP001226091">
    <property type="component" value="Chromosome"/>
</dbReference>
<accession>A0ACD4R7B5</accession>